<dbReference type="Gene3D" id="3.30.465.10">
    <property type="match status" value="1"/>
</dbReference>
<evidence type="ECO:0000256" key="2">
    <source>
        <dbReference type="SAM" id="MobiDB-lite"/>
    </source>
</evidence>
<organism evidence="4 5">
    <name type="scientific">Microterricola gilva</name>
    <dbReference type="NCBI Taxonomy" id="393267"/>
    <lineage>
        <taxon>Bacteria</taxon>
        <taxon>Bacillati</taxon>
        <taxon>Actinomycetota</taxon>
        <taxon>Actinomycetes</taxon>
        <taxon>Micrococcales</taxon>
        <taxon>Microbacteriaceae</taxon>
        <taxon>Microterricola</taxon>
    </lineage>
</organism>
<sequence>MSGASKTVLGEGTGNSAGRRAGRGATNATGAVWRNWGRSEAVRPVRVERPASVGAVQRAVQAAARSGLPVKAIGAGHSFTGIALAPGVQLELSGLRGVLDHDVERHRVTLAAGTNLHQLPGLLAPLGLALPNMGDIDRQTIAGATSTGTHGTGGSFGGLATQIIGLSLVTANGELLHIGTNSAGVTANAELLPAARLGLGALGVIVDVTLQLVPTFVLQAVERPEPLYGVLANYLERSASEDHYEFYWFPHTESALTKTNTRLPADAALSPIPPVKRWVDDELVANGLYRVMCNLGKAVPSVIPRLSQLADKVTGTRDFTDLSPNVFVTNRTVRFREMEYALPREAVPAALAEVKALIEKKGWLISFPLEVRSAAADDNWLSTAYGRDTGYIAVHRFFREDPEEYFRAVEQIMIAHAGRPHWGKMHYRDAESLRTVYPRFDDFLAVRDRLDPDRVFGNAYLRRVLGD</sequence>
<dbReference type="Gene3D" id="3.30.70.2520">
    <property type="match status" value="1"/>
</dbReference>
<dbReference type="PANTHER" id="PTHR43762">
    <property type="entry name" value="L-GULONOLACTONE OXIDASE"/>
    <property type="match status" value="1"/>
</dbReference>
<dbReference type="PROSITE" id="PS51387">
    <property type="entry name" value="FAD_PCMH"/>
    <property type="match status" value="1"/>
</dbReference>
<dbReference type="Proteomes" id="UP000291483">
    <property type="component" value="Unassembled WGS sequence"/>
</dbReference>
<dbReference type="InterPro" id="IPR016169">
    <property type="entry name" value="FAD-bd_PCMH_sub2"/>
</dbReference>
<dbReference type="PANTHER" id="PTHR43762:SF1">
    <property type="entry name" value="D-ARABINONO-1,4-LACTONE OXIDASE"/>
    <property type="match status" value="1"/>
</dbReference>
<keyword evidence="1" id="KW-0560">Oxidoreductase</keyword>
<dbReference type="Pfam" id="PF04030">
    <property type="entry name" value="ALO"/>
    <property type="match status" value="1"/>
</dbReference>
<dbReference type="PIRSF" id="PIRSF000136">
    <property type="entry name" value="LGO_GLO"/>
    <property type="match status" value="1"/>
</dbReference>
<comment type="caution">
    <text evidence="4">The sequence shown here is derived from an EMBL/GenBank/DDBJ whole genome shotgun (WGS) entry which is preliminary data.</text>
</comment>
<dbReference type="Gene3D" id="3.30.43.10">
    <property type="entry name" value="Uridine Diphospho-n-acetylenolpyruvylglucosamine Reductase, domain 2"/>
    <property type="match status" value="1"/>
</dbReference>
<dbReference type="GO" id="GO:0016020">
    <property type="term" value="C:membrane"/>
    <property type="evidence" value="ECO:0007669"/>
    <property type="project" value="InterPro"/>
</dbReference>
<dbReference type="InterPro" id="IPR010031">
    <property type="entry name" value="FAD_lactone_oxidase-like"/>
</dbReference>
<dbReference type="EMBL" id="SHLC01000001">
    <property type="protein sequence ID" value="RZU65904.1"/>
    <property type="molecule type" value="Genomic_DNA"/>
</dbReference>
<dbReference type="AlphaFoldDB" id="A0A4Q8AMU6"/>
<evidence type="ECO:0000313" key="4">
    <source>
        <dbReference type="EMBL" id="RZU65904.1"/>
    </source>
</evidence>
<keyword evidence="5" id="KW-1185">Reference proteome</keyword>
<evidence type="ECO:0000259" key="3">
    <source>
        <dbReference type="PROSITE" id="PS51387"/>
    </source>
</evidence>
<dbReference type="Gene3D" id="1.10.45.10">
    <property type="entry name" value="Vanillyl-alcohol Oxidase, Chain A, domain 4"/>
    <property type="match status" value="1"/>
</dbReference>
<evidence type="ECO:0000256" key="1">
    <source>
        <dbReference type="ARBA" id="ARBA00023002"/>
    </source>
</evidence>
<dbReference type="GO" id="GO:0003885">
    <property type="term" value="F:D-arabinono-1,4-lactone oxidase activity"/>
    <property type="evidence" value="ECO:0007669"/>
    <property type="project" value="InterPro"/>
</dbReference>
<dbReference type="GO" id="GO:0071949">
    <property type="term" value="F:FAD binding"/>
    <property type="evidence" value="ECO:0007669"/>
    <property type="project" value="InterPro"/>
</dbReference>
<name>A0A4Q8AMU6_9MICO</name>
<dbReference type="InterPro" id="IPR016166">
    <property type="entry name" value="FAD-bd_PCMH"/>
</dbReference>
<proteinExistence type="predicted"/>
<dbReference type="InterPro" id="IPR016167">
    <property type="entry name" value="FAD-bd_PCMH_sub1"/>
</dbReference>
<accession>A0A4Q8AMU6</accession>
<dbReference type="InterPro" id="IPR036318">
    <property type="entry name" value="FAD-bd_PCMH-like_sf"/>
</dbReference>
<evidence type="ECO:0000313" key="5">
    <source>
        <dbReference type="Proteomes" id="UP000291483"/>
    </source>
</evidence>
<protein>
    <submittedName>
        <fullName evidence="4">FAD-linked oxidoreductase</fullName>
    </submittedName>
</protein>
<feature type="compositionally biased region" description="Low complexity" evidence="2">
    <location>
        <begin position="14"/>
        <end position="30"/>
    </location>
</feature>
<feature type="region of interest" description="Disordered" evidence="2">
    <location>
        <begin position="1"/>
        <end position="30"/>
    </location>
</feature>
<gene>
    <name evidence="4" type="ORF">EV379_2243</name>
</gene>
<reference evidence="4 5" key="1">
    <citation type="submission" date="2019-02" db="EMBL/GenBank/DDBJ databases">
        <title>Sequencing the genomes of 1000 actinobacteria strains.</title>
        <authorList>
            <person name="Klenk H.-P."/>
        </authorList>
    </citation>
    <scope>NUCLEOTIDE SEQUENCE [LARGE SCALE GENOMIC DNA]</scope>
    <source>
        <strain evidence="4 5">DSM 18319</strain>
    </source>
</reference>
<dbReference type="InterPro" id="IPR016171">
    <property type="entry name" value="Vanillyl_alc_oxidase_C-sub2"/>
</dbReference>
<dbReference type="NCBIfam" id="TIGR01679">
    <property type="entry name" value="bact_FAD_ox"/>
    <property type="match status" value="1"/>
</dbReference>
<dbReference type="Pfam" id="PF01565">
    <property type="entry name" value="FAD_binding_4"/>
    <property type="match status" value="1"/>
</dbReference>
<dbReference type="InterPro" id="IPR006094">
    <property type="entry name" value="Oxid_FAD_bind_N"/>
</dbReference>
<dbReference type="SUPFAM" id="SSF56176">
    <property type="entry name" value="FAD-binding/transporter-associated domain-like"/>
    <property type="match status" value="1"/>
</dbReference>
<dbReference type="InterPro" id="IPR007173">
    <property type="entry name" value="ALO_C"/>
</dbReference>
<feature type="domain" description="FAD-binding PCMH-type" evidence="3">
    <location>
        <begin position="40"/>
        <end position="215"/>
    </location>
</feature>
<dbReference type="GO" id="GO:0080049">
    <property type="term" value="F:L-gulono-1,4-lactone dehydrogenase activity"/>
    <property type="evidence" value="ECO:0007669"/>
    <property type="project" value="TreeGrafter"/>
</dbReference>